<evidence type="ECO:0000313" key="2">
    <source>
        <dbReference type="EMBL" id="CRG98590.1"/>
    </source>
</evidence>
<dbReference type="Proteomes" id="UP000220158">
    <property type="component" value="Chromosome 3"/>
</dbReference>
<dbReference type="VEuPathDB" id="PlasmoDB:PRELSG_0307700"/>
<feature type="coiled-coil region" evidence="1">
    <location>
        <begin position="160"/>
        <end position="194"/>
    </location>
</feature>
<evidence type="ECO:0000313" key="3">
    <source>
        <dbReference type="Proteomes" id="UP000220158"/>
    </source>
</evidence>
<protein>
    <submittedName>
        <fullName evidence="2">Uncharacterized protein</fullName>
    </submittedName>
</protein>
<accession>A0A1J1H1Z9</accession>
<dbReference type="KEGG" id="prel:PRELSG_0307700"/>
<feature type="coiled-coil region" evidence="1">
    <location>
        <begin position="62"/>
        <end position="103"/>
    </location>
</feature>
<dbReference type="EMBL" id="LN835298">
    <property type="protein sequence ID" value="CRG98590.1"/>
    <property type="molecule type" value="Genomic_DNA"/>
</dbReference>
<reference evidence="2 3" key="1">
    <citation type="submission" date="2015-04" db="EMBL/GenBank/DDBJ databases">
        <authorList>
            <consortium name="Pathogen Informatics"/>
        </authorList>
    </citation>
    <scope>NUCLEOTIDE SEQUENCE [LARGE SCALE GENOMIC DNA]</scope>
    <source>
        <strain evidence="2 3">SGS1</strain>
    </source>
</reference>
<keyword evidence="3" id="KW-1185">Reference proteome</keyword>
<dbReference type="OrthoDB" id="371749at2759"/>
<sequence length="226" mass="27085">MSISNKRNIMTKVSENEIIEKIDSINLKEVKDASVSMNYYTNFLSVKFKKNREGIIYSIQRIKYLEGILKKLNKELSEGNKELEKLEKCISDSDKINSQLEKEIKEEINKGNMYKSRASLLKKNKMRIIKAQDIIEKDINYMETRINMMKEYVDMNRKKFHKAVNDKDKMHEEMEKFKKERKFLQHHLKNTRKDHELLKNKMQNFVLNMNKSKTEENLIIRNILNS</sequence>
<gene>
    <name evidence="2" type="ORF">PRELSG_0307700</name>
</gene>
<dbReference type="GeneID" id="39734685"/>
<evidence type="ECO:0000256" key="1">
    <source>
        <dbReference type="SAM" id="Coils"/>
    </source>
</evidence>
<proteinExistence type="predicted"/>
<organism evidence="2 3">
    <name type="scientific">Plasmodium relictum</name>
    <dbReference type="NCBI Taxonomy" id="85471"/>
    <lineage>
        <taxon>Eukaryota</taxon>
        <taxon>Sar</taxon>
        <taxon>Alveolata</taxon>
        <taxon>Apicomplexa</taxon>
        <taxon>Aconoidasida</taxon>
        <taxon>Haemosporida</taxon>
        <taxon>Plasmodiidae</taxon>
        <taxon>Plasmodium</taxon>
        <taxon>Plasmodium (Haemamoeba)</taxon>
    </lineage>
</organism>
<dbReference type="RefSeq" id="XP_028531600.1">
    <property type="nucleotide sequence ID" value="XM_028680066.1"/>
</dbReference>
<keyword evidence="1" id="KW-0175">Coiled coil</keyword>
<name>A0A1J1H1Z9_PLARL</name>
<dbReference type="AlphaFoldDB" id="A0A1J1H1Z9"/>